<accession>A0A367LVV2</accession>
<organism evidence="3 4">
    <name type="scientific">Pseudomonas aeruginosa</name>
    <dbReference type="NCBI Taxonomy" id="287"/>
    <lineage>
        <taxon>Bacteria</taxon>
        <taxon>Pseudomonadati</taxon>
        <taxon>Pseudomonadota</taxon>
        <taxon>Gammaproteobacteria</taxon>
        <taxon>Pseudomonadales</taxon>
        <taxon>Pseudomonadaceae</taxon>
        <taxon>Pseudomonas</taxon>
    </lineage>
</organism>
<feature type="domain" description="FAD dependent oxidoreductase" evidence="2">
    <location>
        <begin position="31"/>
        <end position="81"/>
    </location>
</feature>
<sequence>MSAWRHLSLWMNQLDDPLEARPSLEESLEVDVAIVGAGYTGLWTAYYLKRRAPQLRVAIVEAETAGFGASGRNGGWLMGNLLGEDGLLAGLPPERRRAGY</sequence>
<dbReference type="AlphaFoldDB" id="A0A367LVV2"/>
<dbReference type="GO" id="GO:0016491">
    <property type="term" value="F:oxidoreductase activity"/>
    <property type="evidence" value="ECO:0007669"/>
    <property type="project" value="UniProtKB-KW"/>
</dbReference>
<dbReference type="PANTHER" id="PTHR13847:SF285">
    <property type="entry name" value="FAD DEPENDENT OXIDOREDUCTASE DOMAIN-CONTAINING PROTEIN"/>
    <property type="match status" value="1"/>
</dbReference>
<keyword evidence="1" id="KW-0560">Oxidoreductase</keyword>
<name>A0A367LVV2_PSEAI</name>
<reference evidence="3 4" key="1">
    <citation type="submission" date="2018-07" db="EMBL/GenBank/DDBJ databases">
        <title>Mechanisms of high-level aminoglycoside resistance among Gram-negative pathogens in Brazil.</title>
        <authorList>
            <person name="Ballaben A.S."/>
            <person name="Darini A.L.C."/>
            <person name="Doi Y."/>
        </authorList>
    </citation>
    <scope>NUCLEOTIDE SEQUENCE [LARGE SCALE GENOMIC DNA]</scope>
    <source>
        <strain evidence="3 4">B2-305</strain>
    </source>
</reference>
<evidence type="ECO:0000313" key="4">
    <source>
        <dbReference type="Proteomes" id="UP000253594"/>
    </source>
</evidence>
<dbReference type="Proteomes" id="UP000253594">
    <property type="component" value="Unassembled WGS sequence"/>
</dbReference>
<proteinExistence type="predicted"/>
<dbReference type="PANTHER" id="PTHR13847">
    <property type="entry name" value="SARCOSINE DEHYDROGENASE-RELATED"/>
    <property type="match status" value="1"/>
</dbReference>
<dbReference type="GO" id="GO:0005737">
    <property type="term" value="C:cytoplasm"/>
    <property type="evidence" value="ECO:0007669"/>
    <property type="project" value="TreeGrafter"/>
</dbReference>
<dbReference type="InterPro" id="IPR036188">
    <property type="entry name" value="FAD/NAD-bd_sf"/>
</dbReference>
<feature type="non-terminal residue" evidence="3">
    <location>
        <position position="100"/>
    </location>
</feature>
<gene>
    <name evidence="3" type="ORF">DT376_40495</name>
</gene>
<dbReference type="SUPFAM" id="SSF51905">
    <property type="entry name" value="FAD/NAD(P)-binding domain"/>
    <property type="match status" value="1"/>
</dbReference>
<dbReference type="Gene3D" id="3.50.50.60">
    <property type="entry name" value="FAD/NAD(P)-binding domain"/>
    <property type="match status" value="1"/>
</dbReference>
<evidence type="ECO:0000313" key="3">
    <source>
        <dbReference type="EMBL" id="RCI69336.1"/>
    </source>
</evidence>
<dbReference type="Pfam" id="PF01266">
    <property type="entry name" value="DAO"/>
    <property type="match status" value="1"/>
</dbReference>
<evidence type="ECO:0000256" key="1">
    <source>
        <dbReference type="ARBA" id="ARBA00023002"/>
    </source>
</evidence>
<dbReference type="EMBL" id="QORE01003179">
    <property type="protein sequence ID" value="RCI69336.1"/>
    <property type="molecule type" value="Genomic_DNA"/>
</dbReference>
<comment type="caution">
    <text evidence="3">The sequence shown here is derived from an EMBL/GenBank/DDBJ whole genome shotgun (WGS) entry which is preliminary data.</text>
</comment>
<protein>
    <submittedName>
        <fullName evidence="3">FAD-dependent oxidoreductase</fullName>
    </submittedName>
</protein>
<evidence type="ECO:0000259" key="2">
    <source>
        <dbReference type="Pfam" id="PF01266"/>
    </source>
</evidence>
<dbReference type="InterPro" id="IPR006076">
    <property type="entry name" value="FAD-dep_OxRdtase"/>
</dbReference>